<feature type="region of interest" description="Disordered" evidence="1">
    <location>
        <begin position="398"/>
        <end position="467"/>
    </location>
</feature>
<evidence type="ECO:0000313" key="2">
    <source>
        <dbReference type="EMBL" id="KAG2310570.1"/>
    </source>
</evidence>
<gene>
    <name evidence="2" type="ORF">Bca52824_022127</name>
</gene>
<evidence type="ECO:0000313" key="3">
    <source>
        <dbReference type="Proteomes" id="UP000886595"/>
    </source>
</evidence>
<keyword evidence="3" id="KW-1185">Reference proteome</keyword>
<evidence type="ECO:0000256" key="1">
    <source>
        <dbReference type="SAM" id="MobiDB-lite"/>
    </source>
</evidence>
<accession>A0A8X8ARC4</accession>
<dbReference type="EMBL" id="JAAMPC010000005">
    <property type="protein sequence ID" value="KAG2310570.1"/>
    <property type="molecule type" value="Genomic_DNA"/>
</dbReference>
<sequence length="467" mass="51627">MLEKERKIKSRLEIRKFSTLKSLYGHQRVHTREKQLERQLEMMKQSYYPGEGTSNSVDLGGFSQNDKYHLLSRDPIESKSLKNTTTFPSLNSAVTKDNMPVCRHPVAPGRNTSYGFSSGTPLVTHNHNHPTLSNFNRLGGVSFGPFKSGGGGSSRDYPIIRAPHRSLTQNTNYGSSSRVPLPSYRYNNSHDHPLGSANSIGRFSNNNNGSSQGSLSLELSLGPSKSMGDSNNNSFSQGSLSPELSLGPKSMGDSNNNSSSAYPSLITGGETRNMNMPVRPRASRFHFHGRNPLDSITRNVPLSHPPPATNMNMPVRPRVSRFHFHGPNPLDSITRNVPLSLRPRVSRFHFHSHNPLDSITRNVPLSHPPSATNMNMPVRPRVSRFHFHSRNPLNSIIRNVPLSHPPTTTNLPDDNNVSGSSLIAKEEDKGVVLDDDEKDNVVIGDHEEDQQEEVDAKSCVIDLSSSP</sequence>
<feature type="compositionally biased region" description="Polar residues" evidence="1">
    <location>
        <begin position="166"/>
        <end position="178"/>
    </location>
</feature>
<dbReference type="AlphaFoldDB" id="A0A8X8ARC4"/>
<feature type="compositionally biased region" description="Polar residues" evidence="1">
    <location>
        <begin position="252"/>
        <end position="262"/>
    </location>
</feature>
<reference evidence="2 3" key="1">
    <citation type="submission" date="2020-02" db="EMBL/GenBank/DDBJ databases">
        <authorList>
            <person name="Ma Q."/>
            <person name="Huang Y."/>
            <person name="Song X."/>
            <person name="Pei D."/>
        </authorList>
    </citation>
    <scope>NUCLEOTIDE SEQUENCE [LARGE SCALE GENOMIC DNA]</scope>
    <source>
        <strain evidence="2">Sxm20200214</strain>
        <tissue evidence="2">Leaf</tissue>
    </source>
</reference>
<feature type="compositionally biased region" description="Polar residues" evidence="1">
    <location>
        <begin position="227"/>
        <end position="242"/>
    </location>
</feature>
<protein>
    <submittedName>
        <fullName evidence="2">Uncharacterized protein</fullName>
    </submittedName>
</protein>
<dbReference type="Proteomes" id="UP000886595">
    <property type="component" value="Unassembled WGS sequence"/>
</dbReference>
<dbReference type="OrthoDB" id="1095849at2759"/>
<comment type="caution">
    <text evidence="2">The sequence shown here is derived from an EMBL/GenBank/DDBJ whole genome shotgun (WGS) entry which is preliminary data.</text>
</comment>
<proteinExistence type="predicted"/>
<name>A0A8X8ARC4_BRACI</name>
<feature type="compositionally biased region" description="Low complexity" evidence="1">
    <location>
        <begin position="198"/>
        <end position="226"/>
    </location>
</feature>
<feature type="region of interest" description="Disordered" evidence="1">
    <location>
        <begin position="152"/>
        <end position="274"/>
    </location>
</feature>
<feature type="compositionally biased region" description="Polar residues" evidence="1">
    <location>
        <begin position="405"/>
        <end position="421"/>
    </location>
</feature>
<organism evidence="2 3">
    <name type="scientific">Brassica carinata</name>
    <name type="common">Ethiopian mustard</name>
    <name type="synonym">Abyssinian cabbage</name>
    <dbReference type="NCBI Taxonomy" id="52824"/>
    <lineage>
        <taxon>Eukaryota</taxon>
        <taxon>Viridiplantae</taxon>
        <taxon>Streptophyta</taxon>
        <taxon>Embryophyta</taxon>
        <taxon>Tracheophyta</taxon>
        <taxon>Spermatophyta</taxon>
        <taxon>Magnoliopsida</taxon>
        <taxon>eudicotyledons</taxon>
        <taxon>Gunneridae</taxon>
        <taxon>Pentapetalae</taxon>
        <taxon>rosids</taxon>
        <taxon>malvids</taxon>
        <taxon>Brassicales</taxon>
        <taxon>Brassicaceae</taxon>
        <taxon>Brassiceae</taxon>
        <taxon>Brassica</taxon>
    </lineage>
</organism>
<feature type="region of interest" description="Disordered" evidence="1">
    <location>
        <begin position="289"/>
        <end position="312"/>
    </location>
</feature>